<feature type="domain" description="DNA2/NAM7 helicase helicase" evidence="3">
    <location>
        <begin position="741"/>
        <end position="822"/>
    </location>
</feature>
<dbReference type="Gene3D" id="3.40.50.300">
    <property type="entry name" value="P-loop containing nucleotide triphosphate hydrolases"/>
    <property type="match status" value="2"/>
</dbReference>
<evidence type="ECO:0000256" key="2">
    <source>
        <dbReference type="SAM" id="MobiDB-lite"/>
    </source>
</evidence>
<dbReference type="EMBL" id="LT598468">
    <property type="protein sequence ID" value="SCV04311.1"/>
    <property type="molecule type" value="Genomic_DNA"/>
</dbReference>
<feature type="compositionally biased region" description="Basic and acidic residues" evidence="2">
    <location>
        <begin position="350"/>
        <end position="380"/>
    </location>
</feature>
<name>A0A1G4KIC8_9SACH</name>
<evidence type="ECO:0000259" key="4">
    <source>
        <dbReference type="Pfam" id="PF13087"/>
    </source>
</evidence>
<dbReference type="GO" id="GO:0003724">
    <property type="term" value="F:RNA helicase activity"/>
    <property type="evidence" value="ECO:0007669"/>
    <property type="project" value="TreeGrafter"/>
</dbReference>
<dbReference type="InterPro" id="IPR047187">
    <property type="entry name" value="SF1_C_Upf1"/>
</dbReference>
<keyword evidence="6" id="KW-1185">Reference proteome</keyword>
<dbReference type="CDD" id="cd18808">
    <property type="entry name" value="SF1_C_Upf1"/>
    <property type="match status" value="1"/>
</dbReference>
<dbReference type="FunFam" id="3.40.50.300:FF:002019">
    <property type="entry name" value="DNA helicase I"/>
    <property type="match status" value="1"/>
</dbReference>
<feature type="compositionally biased region" description="Polar residues" evidence="2">
    <location>
        <begin position="327"/>
        <end position="346"/>
    </location>
</feature>
<feature type="region of interest" description="Disordered" evidence="2">
    <location>
        <begin position="167"/>
        <end position="201"/>
    </location>
</feature>
<dbReference type="STRING" id="1230905.A0A1G4KIC8"/>
<dbReference type="GO" id="GO:0003678">
    <property type="term" value="F:DNA helicase activity"/>
    <property type="evidence" value="ECO:0007669"/>
    <property type="project" value="UniProtKB-ARBA"/>
</dbReference>
<dbReference type="InterPro" id="IPR027417">
    <property type="entry name" value="P-loop_NTPase"/>
</dbReference>
<dbReference type="GO" id="GO:0005737">
    <property type="term" value="C:cytoplasm"/>
    <property type="evidence" value="ECO:0007669"/>
    <property type="project" value="TreeGrafter"/>
</dbReference>
<sequence length="1087" mass="121431">MIDDTKGGEFQCLTCDFARNAAEAMKHQSATRHKSIMYSPTEEEISCEECQNNNIHLLQIVRFGGEDMSLLCNSCLCRDYTDSERPSTSYTLANGSLLHHFSNYLKVRDSSCSLCGTERHLNVNAKRKVLCDACLVKQADQRDFVSEASGKFVYLLLGIQEQGSAKSVHKKGGRMVGRRKKKGDASTLSSSRRKREKKPLTTLEEMAKKAYDTKKVNSLIQSESGVSLRSFKGVKATQNDPSSKAQSKTVGYPTGGKTHAKGLKLKDKPAASNRKPNPSPKDLHAKNSPRSQGKANSVPKTSRSAYSMKGVSDTTTGCTPTNSTNTKGSKVASTQSKKLQKGNSQAKPHKTQDETGKARETPSKNKGETNKDQKIDAKHDRPAKKNKTHKSGTPNSIPGSAQNEVSPNENKKATIKSVNDTEDVEFEEGEPVKRFVKYVPKMSYPNLTSYLSEFSHALFLEERLENDFLQDFQITWPKNPNERAFVIAMKSDSEELKKLLPANLIQLGRLPFTNQQPLMLTNQDETKIWYSYVREIESRKSKLTILLELYPWCEESLPRRASNDSFKILPCSAQVNRIMFAMTKIENPKFIKLLLGQESVKQVNFQNRLQFTKETLNDSQKSAIQHVMNNSVTILQGPPGTGKTSTIEEIILQLIQNFHTFPILCVAASNIAIDNIAEKFMVNRPDIKILRIVSQTKEAQYNEQHQLGGICLHNIVNHQLPATVKETIAKLRSGIPGRVSKNQYNKLLTTQNTISDRHVAQAQIIFTTNIASGGRQLKAIKELPVVIMDESTQSSEVSTLVPLSLPGIKRFVFVGDEKQLSSFSNVPQLELSLFERILLNGTYSRPHLLDTQYRMHPAISEFPIRTFYESKLKDGVTAADKSWPGVANPLFFLQCDDGPESKVFNARRGMRGFTYNNKHEARVILGVIHKLIVEKGVPRDEIAVITPYSSQRDLVSELLEKDPIVNPSGVPMVQQMDKDDVIGDSSGANVGAKVTINVVNGVYVATVDSFQGHEKQFVIFSCVRNNKECKIGFVKDRRRLNVALTRAKSGLVIVGNKEVLRRGDPLWSDYVNYLDDRKVISSTLDSY</sequence>
<dbReference type="GO" id="GO:0000184">
    <property type="term" value="P:nuclear-transcribed mRNA catabolic process, nonsense-mediated decay"/>
    <property type="evidence" value="ECO:0007669"/>
    <property type="project" value="TreeGrafter"/>
</dbReference>
<feature type="compositionally biased region" description="Polar residues" evidence="2">
    <location>
        <begin position="391"/>
        <end position="408"/>
    </location>
</feature>
<dbReference type="InterPro" id="IPR041677">
    <property type="entry name" value="DNA2/NAM7_AAA_11"/>
</dbReference>
<dbReference type="PANTHER" id="PTHR10887:SF317">
    <property type="entry name" value="ATP-DEPENDENT RNA HELICASE ECM32-RELATED"/>
    <property type="match status" value="1"/>
</dbReference>
<dbReference type="Pfam" id="PF13086">
    <property type="entry name" value="AAA_11"/>
    <property type="match status" value="2"/>
</dbReference>
<evidence type="ECO:0000256" key="1">
    <source>
        <dbReference type="ARBA" id="ARBA00022806"/>
    </source>
</evidence>
<dbReference type="InterPro" id="IPR045055">
    <property type="entry name" value="DNA2/NAM7-like"/>
</dbReference>
<protein>
    <submittedName>
        <fullName evidence="5">LAMI_0H15104g1_1</fullName>
    </submittedName>
</protein>
<dbReference type="AlphaFoldDB" id="A0A1G4KIC8"/>
<feature type="compositionally biased region" description="Low complexity" evidence="2">
    <location>
        <begin position="314"/>
        <end position="326"/>
    </location>
</feature>
<feature type="domain" description="DNA2/NAM7 helicase helicase" evidence="3">
    <location>
        <begin position="616"/>
        <end position="723"/>
    </location>
</feature>
<dbReference type="Proteomes" id="UP000191024">
    <property type="component" value="Chromosome H"/>
</dbReference>
<evidence type="ECO:0000313" key="5">
    <source>
        <dbReference type="EMBL" id="SCV04311.1"/>
    </source>
</evidence>
<keyword evidence="1" id="KW-0347">Helicase</keyword>
<keyword evidence="1" id="KW-0067">ATP-binding</keyword>
<dbReference type="OrthoDB" id="6513042at2759"/>
<feature type="compositionally biased region" description="Basic residues" evidence="2">
    <location>
        <begin position="381"/>
        <end position="390"/>
    </location>
</feature>
<reference evidence="6" key="1">
    <citation type="submission" date="2016-03" db="EMBL/GenBank/DDBJ databases">
        <authorList>
            <person name="Devillers H."/>
        </authorList>
    </citation>
    <scope>NUCLEOTIDE SEQUENCE [LARGE SCALE GENOMIC DNA]</scope>
</reference>
<keyword evidence="1" id="KW-0378">Hydrolase</keyword>
<evidence type="ECO:0000313" key="6">
    <source>
        <dbReference type="Proteomes" id="UP000191024"/>
    </source>
</evidence>
<feature type="compositionally biased region" description="Basic residues" evidence="2">
    <location>
        <begin position="167"/>
        <end position="182"/>
    </location>
</feature>
<keyword evidence="1" id="KW-0547">Nucleotide-binding</keyword>
<proteinExistence type="predicted"/>
<evidence type="ECO:0000259" key="3">
    <source>
        <dbReference type="Pfam" id="PF13086"/>
    </source>
</evidence>
<dbReference type="InterPro" id="IPR041679">
    <property type="entry name" value="DNA2/NAM7-like_C"/>
</dbReference>
<feature type="region of interest" description="Disordered" evidence="2">
    <location>
        <begin position="233"/>
        <end position="426"/>
    </location>
</feature>
<organism evidence="5 6">
    <name type="scientific">Lachancea mirantina</name>
    <dbReference type="NCBI Taxonomy" id="1230905"/>
    <lineage>
        <taxon>Eukaryota</taxon>
        <taxon>Fungi</taxon>
        <taxon>Dikarya</taxon>
        <taxon>Ascomycota</taxon>
        <taxon>Saccharomycotina</taxon>
        <taxon>Saccharomycetes</taxon>
        <taxon>Saccharomycetales</taxon>
        <taxon>Saccharomycetaceae</taxon>
        <taxon>Lachancea</taxon>
    </lineage>
</organism>
<dbReference type="PANTHER" id="PTHR10887">
    <property type="entry name" value="DNA2/NAM7 HELICASE FAMILY"/>
    <property type="match status" value="1"/>
</dbReference>
<accession>A0A1G4KIC8</accession>
<feature type="compositionally biased region" description="Polar residues" evidence="2">
    <location>
        <begin position="288"/>
        <end position="305"/>
    </location>
</feature>
<gene>
    <name evidence="5" type="ORF">LAMI_0H15104G</name>
</gene>
<feature type="compositionally biased region" description="Polar residues" evidence="2">
    <location>
        <begin position="236"/>
        <end position="249"/>
    </location>
</feature>
<dbReference type="Pfam" id="PF13087">
    <property type="entry name" value="AAA_12"/>
    <property type="match status" value="1"/>
</dbReference>
<dbReference type="SUPFAM" id="SSF52540">
    <property type="entry name" value="P-loop containing nucleoside triphosphate hydrolases"/>
    <property type="match status" value="1"/>
</dbReference>
<feature type="domain" description="DNA2/NAM7 helicase-like C-terminal" evidence="4">
    <location>
        <begin position="830"/>
        <end position="1057"/>
    </location>
</feature>